<dbReference type="AlphaFoldDB" id="A0A136JFR6"/>
<dbReference type="PANTHER" id="PTHR23146">
    <property type="entry name" value="LEO1 PROTEIN"/>
    <property type="match status" value="1"/>
</dbReference>
<accession>A0A136JFR6</accession>
<dbReference type="PANTHER" id="PTHR23146:SF0">
    <property type="entry name" value="RNA POLYMERASE-ASSOCIATED PROTEIN LEO1"/>
    <property type="match status" value="1"/>
</dbReference>
<dbReference type="OrthoDB" id="20844at2759"/>
<proteinExistence type="predicted"/>
<dbReference type="Proteomes" id="UP000070501">
    <property type="component" value="Unassembled WGS sequence"/>
</dbReference>
<dbReference type="GO" id="GO:0016593">
    <property type="term" value="C:Cdc73/Paf1 complex"/>
    <property type="evidence" value="ECO:0007669"/>
    <property type="project" value="InterPro"/>
</dbReference>
<feature type="compositionally biased region" description="Basic and acidic residues" evidence="1">
    <location>
        <begin position="263"/>
        <end position="280"/>
    </location>
</feature>
<dbReference type="GO" id="GO:0032968">
    <property type="term" value="P:positive regulation of transcription elongation by RNA polymerase II"/>
    <property type="evidence" value="ECO:0007669"/>
    <property type="project" value="TreeGrafter"/>
</dbReference>
<feature type="compositionally biased region" description="Basic residues" evidence="1">
    <location>
        <begin position="304"/>
        <end position="318"/>
    </location>
</feature>
<reference evidence="2 3" key="2">
    <citation type="submission" date="2016-02" db="EMBL/GenBank/DDBJ databases">
        <title>Draft genome sequence of Microdochium bolleyi, a fungal endophyte of beachgrass.</title>
        <authorList>
            <consortium name="DOE Joint Genome Institute"/>
            <person name="David A.S."/>
            <person name="May G."/>
            <person name="Haridas S."/>
            <person name="Lim J."/>
            <person name="Wang M."/>
            <person name="Labutti K."/>
            <person name="Lipzen A."/>
            <person name="Barry K."/>
            <person name="Grigoriev I.V."/>
        </authorList>
    </citation>
    <scope>NUCLEOTIDE SEQUENCE [LARGE SCALE GENOMIC DNA]</scope>
    <source>
        <strain evidence="2 3">J235TASD1</strain>
    </source>
</reference>
<feature type="compositionally biased region" description="Acidic residues" evidence="1">
    <location>
        <begin position="386"/>
        <end position="399"/>
    </location>
</feature>
<dbReference type="InParanoid" id="A0A136JFR6"/>
<feature type="compositionally biased region" description="Basic and acidic residues" evidence="1">
    <location>
        <begin position="31"/>
        <end position="55"/>
    </location>
</feature>
<feature type="compositionally biased region" description="Acidic residues" evidence="1">
    <location>
        <begin position="339"/>
        <end position="374"/>
    </location>
</feature>
<dbReference type="STRING" id="196109.A0A136JFR6"/>
<dbReference type="Pfam" id="PF04004">
    <property type="entry name" value="Leo1"/>
    <property type="match status" value="1"/>
</dbReference>
<gene>
    <name evidence="2" type="ORF">Micbo1qcDRAFT_231142</name>
</gene>
<sequence length="423" mass="47263">MSDSEDQVDFVDEGGDDLFGDGDDEDVEIQSEPRRALSDKDLASDNEAEDRYGRGDEDEDMADQAQTRETLIASVVAHRHKIPRSKDGSVQSLKVPKFLKIHPEEYKPDTFEPTDWDMSNAQSENPRSVIRFQRDPTTGELKSNALIYRWSDGSVTLAVGNEHYDIQKKDMIPPKNKPYEERQDAHYYAAAASLRSNLLMTVGHVSEQYTVKANKGLQDEALVNFANAMAAAARGKRAEGDMIITTTKDPELQKKEAELAEKERLRAQRRRDNAAARIDSRSAGIRNGGGLSSGMLEGRSGGGARKRGPGGAKPKKRRNPEYDTDDEQPSGNWRGNEYDREDDFIAPSDDEGGSGIEDDEEEEDILDDDDDEDEAPRKKRKKAVAVDEDEDADGDDDLDDRAPARESKGRRRHVIDDDDDDDE</sequence>
<organism evidence="2 3">
    <name type="scientific">Microdochium bolleyi</name>
    <dbReference type="NCBI Taxonomy" id="196109"/>
    <lineage>
        <taxon>Eukaryota</taxon>
        <taxon>Fungi</taxon>
        <taxon>Dikarya</taxon>
        <taxon>Ascomycota</taxon>
        <taxon>Pezizomycotina</taxon>
        <taxon>Sordariomycetes</taxon>
        <taxon>Xylariomycetidae</taxon>
        <taxon>Xylariales</taxon>
        <taxon>Microdochiaceae</taxon>
        <taxon>Microdochium</taxon>
    </lineage>
</organism>
<feature type="compositionally biased region" description="Acidic residues" evidence="1">
    <location>
        <begin position="1"/>
        <end position="29"/>
    </location>
</feature>
<reference key="1">
    <citation type="journal article" date="2016" name="Genome Announc.">
        <title>Draft Genome Sequence of Microdochium bolleyi, a Dark Septate Fungal Endophyte of Beach Grass.</title>
        <authorList>
            <person name="David A.S."/>
            <person name="Haridas S."/>
            <person name="LaButti K."/>
            <person name="Lim J."/>
            <person name="Lipzen A."/>
            <person name="Wang M."/>
            <person name="Barry K."/>
            <person name="Grigoriev I.V."/>
            <person name="Spatafora J.W."/>
            <person name="May G."/>
        </authorList>
    </citation>
    <scope>NUCLEOTIDE SEQUENCE</scope>
    <source>
        <strain evidence="2">J235TASD1</strain>
    </source>
</reference>
<dbReference type="GO" id="GO:1990269">
    <property type="term" value="F:RNA polymerase II C-terminal domain phosphoserine binding"/>
    <property type="evidence" value="ECO:0007669"/>
    <property type="project" value="TreeGrafter"/>
</dbReference>
<feature type="region of interest" description="Disordered" evidence="1">
    <location>
        <begin position="1"/>
        <end position="69"/>
    </location>
</feature>
<evidence type="ECO:0000256" key="1">
    <source>
        <dbReference type="SAM" id="MobiDB-lite"/>
    </source>
</evidence>
<dbReference type="GO" id="GO:0006368">
    <property type="term" value="P:transcription elongation by RNA polymerase II"/>
    <property type="evidence" value="ECO:0007669"/>
    <property type="project" value="InterPro"/>
</dbReference>
<keyword evidence="3" id="KW-1185">Reference proteome</keyword>
<protein>
    <submittedName>
        <fullName evidence="2">Leo1-like protein-domain-containing protein</fullName>
    </submittedName>
</protein>
<dbReference type="EMBL" id="KQ964246">
    <property type="protein sequence ID" value="KXJ96003.1"/>
    <property type="molecule type" value="Genomic_DNA"/>
</dbReference>
<feature type="region of interest" description="Disordered" evidence="1">
    <location>
        <begin position="263"/>
        <end position="423"/>
    </location>
</feature>
<evidence type="ECO:0000313" key="3">
    <source>
        <dbReference type="Proteomes" id="UP000070501"/>
    </source>
</evidence>
<evidence type="ECO:0000313" key="2">
    <source>
        <dbReference type="EMBL" id="KXJ96003.1"/>
    </source>
</evidence>
<name>A0A136JFR6_9PEZI</name>
<dbReference type="InterPro" id="IPR007149">
    <property type="entry name" value="Leo1"/>
</dbReference>